<evidence type="ECO:0000313" key="1">
    <source>
        <dbReference type="EMBL" id="KAF2476928.1"/>
    </source>
</evidence>
<proteinExistence type="predicted"/>
<evidence type="ECO:0000313" key="2">
    <source>
        <dbReference type="Proteomes" id="UP000799755"/>
    </source>
</evidence>
<comment type="caution">
    <text evidence="1">The sequence shown here is derived from an EMBL/GenBank/DDBJ whole genome shotgun (WGS) entry which is preliminary data.</text>
</comment>
<organism evidence="1 2">
    <name type="scientific">Lindgomyces ingoldianus</name>
    <dbReference type="NCBI Taxonomy" id="673940"/>
    <lineage>
        <taxon>Eukaryota</taxon>
        <taxon>Fungi</taxon>
        <taxon>Dikarya</taxon>
        <taxon>Ascomycota</taxon>
        <taxon>Pezizomycotina</taxon>
        <taxon>Dothideomycetes</taxon>
        <taxon>Pleosporomycetidae</taxon>
        <taxon>Pleosporales</taxon>
        <taxon>Lindgomycetaceae</taxon>
        <taxon>Lindgomyces</taxon>
    </lineage>
</organism>
<protein>
    <submittedName>
        <fullName evidence="1">Ankyrin</fullName>
    </submittedName>
</protein>
<dbReference type="Proteomes" id="UP000799755">
    <property type="component" value="Unassembled WGS sequence"/>
</dbReference>
<keyword evidence="2" id="KW-1185">Reference proteome</keyword>
<reference evidence="1" key="1">
    <citation type="journal article" date="2020" name="Stud. Mycol.">
        <title>101 Dothideomycetes genomes: a test case for predicting lifestyles and emergence of pathogens.</title>
        <authorList>
            <person name="Haridas S."/>
            <person name="Albert R."/>
            <person name="Binder M."/>
            <person name="Bloem J."/>
            <person name="Labutti K."/>
            <person name="Salamov A."/>
            <person name="Andreopoulos B."/>
            <person name="Baker S."/>
            <person name="Barry K."/>
            <person name="Bills G."/>
            <person name="Bluhm B."/>
            <person name="Cannon C."/>
            <person name="Castanera R."/>
            <person name="Culley D."/>
            <person name="Daum C."/>
            <person name="Ezra D."/>
            <person name="Gonzalez J."/>
            <person name="Henrissat B."/>
            <person name="Kuo A."/>
            <person name="Liang C."/>
            <person name="Lipzen A."/>
            <person name="Lutzoni F."/>
            <person name="Magnuson J."/>
            <person name="Mondo S."/>
            <person name="Nolan M."/>
            <person name="Ohm R."/>
            <person name="Pangilinan J."/>
            <person name="Park H.-J."/>
            <person name="Ramirez L."/>
            <person name="Alfaro M."/>
            <person name="Sun H."/>
            <person name="Tritt A."/>
            <person name="Yoshinaga Y."/>
            <person name="Zwiers L.-H."/>
            <person name="Turgeon B."/>
            <person name="Goodwin S."/>
            <person name="Spatafora J."/>
            <person name="Crous P."/>
            <person name="Grigoriev I."/>
        </authorList>
    </citation>
    <scope>NUCLEOTIDE SEQUENCE</scope>
    <source>
        <strain evidence="1">ATCC 200398</strain>
    </source>
</reference>
<accession>A0ACB6RC87</accession>
<sequence length="244" mass="26515">MQPLHFAATVGHLAILKRLVSVPQIDTGALDALGHGAFYYSFVKGYEIMSRLLCGREDVYLNSRDRYAQTPLHHASENGHSGIVKLLLRLRAVEVNARDHDEQTPLMLAVNQGDSNTGELLLKCPGVDANVKTKGGWTTFMDGMLHYKGHEGVGKTLLRHPGFDANGQTELGWTALIHAASNGHEEVVDILLQAPRTDLSATGKDWMGNAHLTAVGHAHAGGHENVAEKLDKAMPRQRSLNLPG</sequence>
<name>A0ACB6RC87_9PLEO</name>
<dbReference type="EMBL" id="MU003493">
    <property type="protein sequence ID" value="KAF2476928.1"/>
    <property type="molecule type" value="Genomic_DNA"/>
</dbReference>
<gene>
    <name evidence="1" type="ORF">BDR25DRAFT_208484</name>
</gene>